<evidence type="ECO:0000256" key="1">
    <source>
        <dbReference type="ARBA" id="ARBA00004123"/>
    </source>
</evidence>
<dbReference type="InterPro" id="IPR020796">
    <property type="entry name" value="ORC5"/>
</dbReference>
<keyword evidence="5" id="KW-0067">ATP-binding</keyword>
<evidence type="ECO:0000256" key="7">
    <source>
        <dbReference type="ARBA" id="ARBA00069657"/>
    </source>
</evidence>
<evidence type="ECO:0000313" key="12">
    <source>
        <dbReference type="Proteomes" id="UP000230750"/>
    </source>
</evidence>
<dbReference type="FunFam" id="3.40.50.300:FF:000673">
    <property type="entry name" value="Origin recognition complex subunit 5"/>
    <property type="match status" value="1"/>
</dbReference>
<evidence type="ECO:0000259" key="9">
    <source>
        <dbReference type="Pfam" id="PF14630"/>
    </source>
</evidence>
<evidence type="ECO:0000256" key="4">
    <source>
        <dbReference type="ARBA" id="ARBA00022741"/>
    </source>
</evidence>
<evidence type="ECO:0000259" key="10">
    <source>
        <dbReference type="Pfam" id="PF21639"/>
    </source>
</evidence>
<feature type="domain" description="Orc1-like AAA ATPase" evidence="8">
    <location>
        <begin position="10"/>
        <end position="172"/>
    </location>
</feature>
<dbReference type="GO" id="GO:0005664">
    <property type="term" value="C:nuclear origin of replication recognition complex"/>
    <property type="evidence" value="ECO:0007669"/>
    <property type="project" value="TreeGrafter"/>
</dbReference>
<dbReference type="PANTHER" id="PTHR12705">
    <property type="entry name" value="ORIGIN RECOGNITION COMPLEX SUBUNIT 5"/>
    <property type="match status" value="1"/>
</dbReference>
<dbReference type="InterPro" id="IPR041664">
    <property type="entry name" value="AAA_16"/>
</dbReference>
<evidence type="ECO:0000259" key="8">
    <source>
        <dbReference type="Pfam" id="PF13191"/>
    </source>
</evidence>
<dbReference type="Pfam" id="PF21639">
    <property type="entry name" value="ORC5_lid"/>
    <property type="match status" value="1"/>
</dbReference>
<name>A0A2G8KHK3_STIJA</name>
<dbReference type="InterPro" id="IPR027417">
    <property type="entry name" value="P-loop_NTPase"/>
</dbReference>
<dbReference type="OrthoDB" id="365981at2759"/>
<comment type="similarity">
    <text evidence="2">Belongs to the ORC5 family.</text>
</comment>
<protein>
    <recommendedName>
        <fullName evidence="7">Origin recognition complex subunit 5</fullName>
    </recommendedName>
</protein>
<reference evidence="11 12" key="1">
    <citation type="journal article" date="2017" name="PLoS Biol.">
        <title>The sea cucumber genome provides insights into morphological evolution and visceral regeneration.</title>
        <authorList>
            <person name="Zhang X."/>
            <person name="Sun L."/>
            <person name="Yuan J."/>
            <person name="Sun Y."/>
            <person name="Gao Y."/>
            <person name="Zhang L."/>
            <person name="Li S."/>
            <person name="Dai H."/>
            <person name="Hamel J.F."/>
            <person name="Liu C."/>
            <person name="Yu Y."/>
            <person name="Liu S."/>
            <person name="Lin W."/>
            <person name="Guo K."/>
            <person name="Jin S."/>
            <person name="Xu P."/>
            <person name="Storey K.B."/>
            <person name="Huan P."/>
            <person name="Zhang T."/>
            <person name="Zhou Y."/>
            <person name="Zhang J."/>
            <person name="Lin C."/>
            <person name="Li X."/>
            <person name="Xing L."/>
            <person name="Huo D."/>
            <person name="Sun M."/>
            <person name="Wang L."/>
            <person name="Mercier A."/>
            <person name="Li F."/>
            <person name="Yang H."/>
            <person name="Xiang J."/>
        </authorList>
    </citation>
    <scope>NUCLEOTIDE SEQUENCE [LARGE SCALE GENOMIC DNA]</scope>
    <source>
        <strain evidence="11">Shaxun</strain>
        <tissue evidence="11">Muscle</tissue>
    </source>
</reference>
<proteinExistence type="inferred from homology"/>
<feature type="domain" description="ORC5 lid" evidence="10">
    <location>
        <begin position="221"/>
        <end position="287"/>
    </location>
</feature>
<dbReference type="PANTHER" id="PTHR12705:SF0">
    <property type="entry name" value="ORIGIN RECOGNITION COMPLEX SUBUNIT 5"/>
    <property type="match status" value="1"/>
</dbReference>
<evidence type="ECO:0000256" key="5">
    <source>
        <dbReference type="ARBA" id="ARBA00022840"/>
    </source>
</evidence>
<comment type="subcellular location">
    <subcellularLocation>
        <location evidence="1">Nucleus</location>
    </subcellularLocation>
</comment>
<keyword evidence="12" id="KW-1185">Reference proteome</keyword>
<dbReference type="GO" id="GO:0006270">
    <property type="term" value="P:DNA replication initiation"/>
    <property type="evidence" value="ECO:0007669"/>
    <property type="project" value="TreeGrafter"/>
</dbReference>
<keyword evidence="4" id="KW-0547">Nucleotide-binding</keyword>
<dbReference type="STRING" id="307972.A0A2G8KHK3"/>
<dbReference type="Proteomes" id="UP000230750">
    <property type="component" value="Unassembled WGS sequence"/>
</dbReference>
<organism evidence="11 12">
    <name type="scientific">Stichopus japonicus</name>
    <name type="common">Sea cucumber</name>
    <dbReference type="NCBI Taxonomy" id="307972"/>
    <lineage>
        <taxon>Eukaryota</taxon>
        <taxon>Metazoa</taxon>
        <taxon>Echinodermata</taxon>
        <taxon>Eleutherozoa</taxon>
        <taxon>Echinozoa</taxon>
        <taxon>Holothuroidea</taxon>
        <taxon>Aspidochirotacea</taxon>
        <taxon>Aspidochirotida</taxon>
        <taxon>Stichopodidae</taxon>
        <taxon>Apostichopus</taxon>
    </lineage>
</organism>
<dbReference type="Gene3D" id="3.40.50.300">
    <property type="entry name" value="P-loop containing nucleotide triphosphate hydrolases"/>
    <property type="match status" value="1"/>
</dbReference>
<dbReference type="Pfam" id="PF13191">
    <property type="entry name" value="AAA_16"/>
    <property type="match status" value="1"/>
</dbReference>
<comment type="caution">
    <text evidence="11">The sequence shown here is derived from an EMBL/GenBank/DDBJ whole genome shotgun (WGS) entry which is preliminary data.</text>
</comment>
<dbReference type="GO" id="GO:0003688">
    <property type="term" value="F:DNA replication origin binding"/>
    <property type="evidence" value="ECO:0007669"/>
    <property type="project" value="TreeGrafter"/>
</dbReference>
<dbReference type="AlphaFoldDB" id="A0A2G8KHK3"/>
<keyword evidence="3" id="KW-0235">DNA replication</keyword>
<dbReference type="EMBL" id="MRZV01000578">
    <property type="protein sequence ID" value="PIK47477.1"/>
    <property type="molecule type" value="Genomic_DNA"/>
</dbReference>
<evidence type="ECO:0000256" key="3">
    <source>
        <dbReference type="ARBA" id="ARBA00022705"/>
    </source>
</evidence>
<keyword evidence="6" id="KW-0539">Nucleus</keyword>
<dbReference type="SUPFAM" id="SSF52540">
    <property type="entry name" value="P-loop containing nucleoside triphosphate hydrolases"/>
    <property type="match status" value="1"/>
</dbReference>
<dbReference type="Pfam" id="PF14630">
    <property type="entry name" value="ORC5_C"/>
    <property type="match status" value="1"/>
</dbReference>
<accession>A0A2G8KHK3</accession>
<evidence type="ECO:0000256" key="6">
    <source>
        <dbReference type="ARBA" id="ARBA00023242"/>
    </source>
</evidence>
<sequence>MDPENWKNEILCRDKQLSILLSLMGKNSQATPPAIFIYGHSSTGKTFLSRKIIEAKGAPQAFVNCIECQSQRLLYEDILGQLSGMLPCVQNDYARYARCETANDFVRLLKNLIANEKWEKETVYIKPLSQDQLKINVKQGVDNAERLRNMEGHILPVFLRLSELSDCNVCVILLTQIIWEKFNATSGYLDPVKINFPDYSKNELLQIMTLDAPKEYSKAFYSSYVNLLLSIFHMACRDLSELRHLALMNFPKYIEPIEKGDATEGDAHKLWRNIEPHLKKALQTVFLREVSSSQWEQYQLSDTSTLPPLLSARAHVELPFYSKFLLIAAYLASYNPAKSDRRFFAKSHGKIRQTKRMKKAETSSQLTGPKAFQLERLMAIFYSIVDVRVAPTAHIFSQISTLVTLQLLSQIGSGDQLDAPKYRCCVSLDFIRSVSRTVNFEVMKYLYEFAA</sequence>
<dbReference type="InterPro" id="IPR048866">
    <property type="entry name" value="ORC5_lid"/>
</dbReference>
<gene>
    <name evidence="11" type="ORF">BSL78_15648</name>
</gene>
<feature type="domain" description="Origin recognition complex subunit 5 C-terminal" evidence="9">
    <location>
        <begin position="318"/>
        <end position="446"/>
    </location>
</feature>
<evidence type="ECO:0000313" key="11">
    <source>
        <dbReference type="EMBL" id="PIK47477.1"/>
    </source>
</evidence>
<dbReference type="GO" id="GO:0005524">
    <property type="term" value="F:ATP binding"/>
    <property type="evidence" value="ECO:0007669"/>
    <property type="project" value="UniProtKB-KW"/>
</dbReference>
<evidence type="ECO:0000256" key="2">
    <source>
        <dbReference type="ARBA" id="ARBA00006269"/>
    </source>
</evidence>
<dbReference type="InterPro" id="IPR047088">
    <property type="entry name" value="ORC5_C"/>
</dbReference>